<evidence type="ECO:0000259" key="5">
    <source>
        <dbReference type="PROSITE" id="PS50280"/>
    </source>
</evidence>
<dbReference type="InParanoid" id="A0A2K3DH51"/>
<dbReference type="GO" id="GO:0032259">
    <property type="term" value="P:methylation"/>
    <property type="evidence" value="ECO:0007669"/>
    <property type="project" value="UniProtKB-KW"/>
</dbReference>
<dbReference type="OrthoDB" id="341421at2759"/>
<keyword evidence="3" id="KW-0949">S-adenosyl-L-methionine</keyword>
<evidence type="ECO:0000256" key="2">
    <source>
        <dbReference type="ARBA" id="ARBA00022679"/>
    </source>
</evidence>
<dbReference type="Gramene" id="PNW79837">
    <property type="protein sequence ID" value="PNW79837"/>
    <property type="gene ID" value="CHLRE_08g368700v5"/>
</dbReference>
<evidence type="ECO:0000256" key="1">
    <source>
        <dbReference type="ARBA" id="ARBA00022603"/>
    </source>
</evidence>
<dbReference type="OMA" id="WGCETAR"/>
<dbReference type="InterPro" id="IPR036464">
    <property type="entry name" value="Rubisco_LSMT_subst-bd_sf"/>
</dbReference>
<evidence type="ECO:0000313" key="7">
    <source>
        <dbReference type="Proteomes" id="UP000006906"/>
    </source>
</evidence>
<keyword evidence="1" id="KW-0489">Methyltransferase</keyword>
<dbReference type="InterPro" id="IPR015353">
    <property type="entry name" value="Rubisco_LSMT_subst-bd"/>
</dbReference>
<dbReference type="CDD" id="cd10527">
    <property type="entry name" value="SET_LSMT"/>
    <property type="match status" value="1"/>
</dbReference>
<protein>
    <recommendedName>
        <fullName evidence="5">SET domain-containing protein</fullName>
    </recommendedName>
</protein>
<dbReference type="SUPFAM" id="SSF82199">
    <property type="entry name" value="SET domain"/>
    <property type="match status" value="1"/>
</dbReference>
<proteinExistence type="predicted"/>
<dbReference type="PaxDb" id="3055-EDP01099"/>
<dbReference type="ExpressionAtlas" id="A0A2K3DH51">
    <property type="expression patterns" value="baseline"/>
</dbReference>
<dbReference type="FunFam" id="3.90.1410.10:FF:000060">
    <property type="entry name" value="Protein N-methyltransferase"/>
    <property type="match status" value="1"/>
</dbReference>
<dbReference type="Proteomes" id="UP000006906">
    <property type="component" value="Chromosome 8"/>
</dbReference>
<dbReference type="PANTHER" id="PTHR13271">
    <property type="entry name" value="UNCHARACTERIZED PUTATIVE METHYLTRANSFERASE"/>
    <property type="match status" value="1"/>
</dbReference>
<reference evidence="6 7" key="1">
    <citation type="journal article" date="2007" name="Science">
        <title>The Chlamydomonas genome reveals the evolution of key animal and plant functions.</title>
        <authorList>
            <person name="Merchant S.S."/>
            <person name="Prochnik S.E."/>
            <person name="Vallon O."/>
            <person name="Harris E.H."/>
            <person name="Karpowicz S.J."/>
            <person name="Witman G.B."/>
            <person name="Terry A."/>
            <person name="Salamov A."/>
            <person name="Fritz-Laylin L.K."/>
            <person name="Marechal-Drouard L."/>
            <person name="Marshall W.F."/>
            <person name="Qu L.H."/>
            <person name="Nelson D.R."/>
            <person name="Sanderfoot A.A."/>
            <person name="Spalding M.H."/>
            <person name="Kapitonov V.V."/>
            <person name="Ren Q."/>
            <person name="Ferris P."/>
            <person name="Lindquist E."/>
            <person name="Shapiro H."/>
            <person name="Lucas S.M."/>
            <person name="Grimwood J."/>
            <person name="Schmutz J."/>
            <person name="Cardol P."/>
            <person name="Cerutti H."/>
            <person name="Chanfreau G."/>
            <person name="Chen C.L."/>
            <person name="Cognat V."/>
            <person name="Croft M.T."/>
            <person name="Dent R."/>
            <person name="Dutcher S."/>
            <person name="Fernandez E."/>
            <person name="Fukuzawa H."/>
            <person name="Gonzalez-Ballester D."/>
            <person name="Gonzalez-Halphen D."/>
            <person name="Hallmann A."/>
            <person name="Hanikenne M."/>
            <person name="Hippler M."/>
            <person name="Inwood W."/>
            <person name="Jabbari K."/>
            <person name="Kalanon M."/>
            <person name="Kuras R."/>
            <person name="Lefebvre P.A."/>
            <person name="Lemaire S.D."/>
            <person name="Lobanov A.V."/>
            <person name="Lohr M."/>
            <person name="Manuell A."/>
            <person name="Meier I."/>
            <person name="Mets L."/>
            <person name="Mittag M."/>
            <person name="Mittelmeier T."/>
            <person name="Moroney J.V."/>
            <person name="Moseley J."/>
            <person name="Napoli C."/>
            <person name="Nedelcu A.M."/>
            <person name="Niyogi K."/>
            <person name="Novoselov S.V."/>
            <person name="Paulsen I.T."/>
            <person name="Pazour G."/>
            <person name="Purton S."/>
            <person name="Ral J.P."/>
            <person name="Riano-Pachon D.M."/>
            <person name="Riekhof W."/>
            <person name="Rymarquis L."/>
            <person name="Schroda M."/>
            <person name="Stern D."/>
            <person name="Umen J."/>
            <person name="Willows R."/>
            <person name="Wilson N."/>
            <person name="Zimmer S.L."/>
            <person name="Allmer J."/>
            <person name="Balk J."/>
            <person name="Bisova K."/>
            <person name="Chen C.J."/>
            <person name="Elias M."/>
            <person name="Gendler K."/>
            <person name="Hauser C."/>
            <person name="Lamb M.R."/>
            <person name="Ledford H."/>
            <person name="Long J.C."/>
            <person name="Minagawa J."/>
            <person name="Page M.D."/>
            <person name="Pan J."/>
            <person name="Pootakham W."/>
            <person name="Roje S."/>
            <person name="Rose A."/>
            <person name="Stahlberg E."/>
            <person name="Terauchi A.M."/>
            <person name="Yang P."/>
            <person name="Ball S."/>
            <person name="Bowler C."/>
            <person name="Dieckmann C.L."/>
            <person name="Gladyshev V.N."/>
            <person name="Green P."/>
            <person name="Jorgensen R."/>
            <person name="Mayfield S."/>
            <person name="Mueller-Roeber B."/>
            <person name="Rajamani S."/>
            <person name="Sayre R.T."/>
            <person name="Brokstein P."/>
            <person name="Dubchak I."/>
            <person name="Goodstein D."/>
            <person name="Hornick L."/>
            <person name="Huang Y.W."/>
            <person name="Jhaveri J."/>
            <person name="Luo Y."/>
            <person name="Martinez D."/>
            <person name="Ngau W.C."/>
            <person name="Otillar B."/>
            <person name="Poliakov A."/>
            <person name="Porter A."/>
            <person name="Szajkowski L."/>
            <person name="Werner G."/>
            <person name="Zhou K."/>
            <person name="Grigoriev I.V."/>
            <person name="Rokhsar D.S."/>
            <person name="Grossman A.R."/>
        </authorList>
    </citation>
    <scope>NUCLEOTIDE SEQUENCE [LARGE SCALE GENOMIC DNA]</scope>
    <source>
        <strain evidence="7">CC-503</strain>
    </source>
</reference>
<name>A0A2K3DH51_CHLRE</name>
<dbReference type="GeneID" id="5721711"/>
<dbReference type="PROSITE" id="PS50280">
    <property type="entry name" value="SET"/>
    <property type="match status" value="1"/>
</dbReference>
<dbReference type="GO" id="GO:0016279">
    <property type="term" value="F:protein-lysine N-methyltransferase activity"/>
    <property type="evidence" value="ECO:0000318"/>
    <property type="project" value="GO_Central"/>
</dbReference>
<feature type="region of interest" description="Disordered" evidence="4">
    <location>
        <begin position="1"/>
        <end position="54"/>
    </location>
</feature>
<dbReference type="AlphaFoldDB" id="A0A2K3DH51"/>
<keyword evidence="2" id="KW-0808">Transferase</keyword>
<organism evidence="6 7">
    <name type="scientific">Chlamydomonas reinhardtii</name>
    <name type="common">Chlamydomonas smithii</name>
    <dbReference type="NCBI Taxonomy" id="3055"/>
    <lineage>
        <taxon>Eukaryota</taxon>
        <taxon>Viridiplantae</taxon>
        <taxon>Chlorophyta</taxon>
        <taxon>core chlorophytes</taxon>
        <taxon>Chlorophyceae</taxon>
        <taxon>CS clade</taxon>
        <taxon>Chlamydomonadales</taxon>
        <taxon>Chlamydomonadaceae</taxon>
        <taxon>Chlamydomonas</taxon>
    </lineage>
</organism>
<dbReference type="RefSeq" id="XP_042921983.1">
    <property type="nucleotide sequence ID" value="XM_043064982.1"/>
</dbReference>
<evidence type="ECO:0000256" key="4">
    <source>
        <dbReference type="SAM" id="MobiDB-lite"/>
    </source>
</evidence>
<dbReference type="InterPro" id="IPR001214">
    <property type="entry name" value="SET_dom"/>
</dbReference>
<dbReference type="PANTHER" id="PTHR13271:SF133">
    <property type="entry name" value="SET DOMAIN-CONTAINING PROTEIN"/>
    <property type="match status" value="1"/>
</dbReference>
<dbReference type="InterPro" id="IPR050600">
    <property type="entry name" value="SETD3_SETD6_MTase"/>
</dbReference>
<gene>
    <name evidence="6" type="ORF">CHLRE_08g368700v5</name>
</gene>
<evidence type="ECO:0000313" key="6">
    <source>
        <dbReference type="EMBL" id="PNW79837.1"/>
    </source>
</evidence>
<keyword evidence="7" id="KW-1185">Reference proteome</keyword>
<dbReference type="InterPro" id="IPR046341">
    <property type="entry name" value="SET_dom_sf"/>
</dbReference>
<dbReference type="EMBL" id="CM008969">
    <property type="protein sequence ID" value="PNW79837.1"/>
    <property type="molecule type" value="Genomic_DNA"/>
</dbReference>
<dbReference type="Gene3D" id="3.90.1420.10">
    <property type="entry name" value="Rubisco LSMT, substrate-binding domain"/>
    <property type="match status" value="1"/>
</dbReference>
<dbReference type="Gene3D" id="3.90.1410.10">
    <property type="entry name" value="set domain protein methyltransferase, domain 1"/>
    <property type="match status" value="1"/>
</dbReference>
<dbReference type="Pfam" id="PF00856">
    <property type="entry name" value="SET"/>
    <property type="match status" value="1"/>
</dbReference>
<sequence length="517" mass="54797">MLQQLGHVKHHSLRGAQQAFPSDAPARRRAPVVAARASVTPTEPAPQAPQQQPPAVLLDDSRTQTFMNWARGPASIRFAGVKPSTFAGIRGLAASSDIANDALIVEVPRHSAVVLAPKQRNSCPGMVNDEWWKNAPWFAKMGAMLLWHKRQGSQSPLAPWIAQLPADTGVPLNWSDKQLAALQYPYLVAQVKEQQREWTALYDTLRGSGMAAGAAPPSREEFWWAMGVVRSRTFSGPYIGSTLSDRLRLAGLVAALVVGNTALGLADPQKTLSAAIAVFLFNVLYEVILSRSLKQYAICPLIDLFNHTSAAQSEVSYNYFGDSYSVVASRDFKKGEQVFITYGAQSNDSLMQYYGFAEADNPQDTYVISDVLRWLQGFRPLPPGRVQALQGSSLGAACLSNVAVQRAGFPAEALQALRFLLASDAEAAAGVSAFAKAGSADAEAVLAEALACVVTAELAAAPTTLQEDLAQQAAGSGGGGGGKKGGAGSASAAEAAALSFRIEKKKVLSAVLKNMGG</sequence>
<evidence type="ECO:0000256" key="3">
    <source>
        <dbReference type="ARBA" id="ARBA00022691"/>
    </source>
</evidence>
<accession>A0A2K3DH51</accession>
<dbReference type="KEGG" id="cre:CHLRE_08g368700v5"/>
<dbReference type="Pfam" id="PF09273">
    <property type="entry name" value="Rubis-subs-bind"/>
    <property type="match status" value="1"/>
</dbReference>
<feature type="domain" description="SET" evidence="5">
    <location>
        <begin position="74"/>
        <end position="343"/>
    </location>
</feature>